<accession>A0A1Y5SCW8</accession>
<dbReference type="RefSeq" id="WP_159453111.1">
    <property type="nucleotide sequence ID" value="NZ_FWFT01000002.1"/>
</dbReference>
<dbReference type="CDD" id="cd00229">
    <property type="entry name" value="SGNH_hydrolase"/>
    <property type="match status" value="1"/>
</dbReference>
<dbReference type="Gene3D" id="3.40.50.1110">
    <property type="entry name" value="SGNH hydrolase"/>
    <property type="match status" value="1"/>
</dbReference>
<gene>
    <name evidence="3" type="ORF">PSJ8397_01730</name>
</gene>
<evidence type="ECO:0000313" key="4">
    <source>
        <dbReference type="Proteomes" id="UP000193623"/>
    </source>
</evidence>
<reference evidence="3 4" key="1">
    <citation type="submission" date="2017-03" db="EMBL/GenBank/DDBJ databases">
        <authorList>
            <person name="Afonso C.L."/>
            <person name="Miller P.J."/>
            <person name="Scott M.A."/>
            <person name="Spackman E."/>
            <person name="Goraichik I."/>
            <person name="Dimitrov K.M."/>
            <person name="Suarez D.L."/>
            <person name="Swayne D.E."/>
        </authorList>
    </citation>
    <scope>NUCLEOTIDE SEQUENCE [LARGE SCALE GENOMIC DNA]</scope>
    <source>
        <strain evidence="3 4">CECT 8397</strain>
    </source>
</reference>
<dbReference type="InterPro" id="IPR013830">
    <property type="entry name" value="SGNH_hydro"/>
</dbReference>
<feature type="signal peptide" evidence="1">
    <location>
        <begin position="1"/>
        <end position="20"/>
    </location>
</feature>
<dbReference type="Pfam" id="PF13472">
    <property type="entry name" value="Lipase_GDSL_2"/>
    <property type="match status" value="1"/>
</dbReference>
<dbReference type="SUPFAM" id="SSF52266">
    <property type="entry name" value="SGNH hydrolase"/>
    <property type="match status" value="1"/>
</dbReference>
<evidence type="ECO:0000313" key="3">
    <source>
        <dbReference type="EMBL" id="SLN34721.1"/>
    </source>
</evidence>
<keyword evidence="4" id="KW-1185">Reference proteome</keyword>
<feature type="domain" description="SGNH hydrolase-type esterase" evidence="2">
    <location>
        <begin position="25"/>
        <end position="199"/>
    </location>
</feature>
<evidence type="ECO:0000256" key="1">
    <source>
        <dbReference type="SAM" id="SignalP"/>
    </source>
</evidence>
<proteinExistence type="predicted"/>
<dbReference type="Proteomes" id="UP000193623">
    <property type="component" value="Unassembled WGS sequence"/>
</dbReference>
<dbReference type="EMBL" id="FWFT01000002">
    <property type="protein sequence ID" value="SLN34721.1"/>
    <property type="molecule type" value="Genomic_DNA"/>
</dbReference>
<name>A0A1Y5SCW8_9RHOB</name>
<dbReference type="AlphaFoldDB" id="A0A1Y5SCW8"/>
<dbReference type="GO" id="GO:0016788">
    <property type="term" value="F:hydrolase activity, acting on ester bonds"/>
    <property type="evidence" value="ECO:0007669"/>
    <property type="project" value="UniProtKB-ARBA"/>
</dbReference>
<protein>
    <recommendedName>
        <fullName evidence="2">SGNH hydrolase-type esterase domain-containing protein</fullName>
    </recommendedName>
</protein>
<feature type="chain" id="PRO_5012350889" description="SGNH hydrolase-type esterase domain-containing protein" evidence="1">
    <location>
        <begin position="21"/>
        <end position="217"/>
    </location>
</feature>
<dbReference type="OrthoDB" id="7840049at2"/>
<dbReference type="InterPro" id="IPR036514">
    <property type="entry name" value="SGNH_hydro_sf"/>
</dbReference>
<evidence type="ECO:0000259" key="2">
    <source>
        <dbReference type="Pfam" id="PF13472"/>
    </source>
</evidence>
<organism evidence="3 4">
    <name type="scientific">Pseudooctadecabacter jejudonensis</name>
    <dbReference type="NCBI Taxonomy" id="1391910"/>
    <lineage>
        <taxon>Bacteria</taxon>
        <taxon>Pseudomonadati</taxon>
        <taxon>Pseudomonadota</taxon>
        <taxon>Alphaproteobacteria</taxon>
        <taxon>Rhodobacterales</taxon>
        <taxon>Paracoccaceae</taxon>
        <taxon>Pseudooctadecabacter</taxon>
    </lineage>
</organism>
<keyword evidence="1" id="KW-0732">Signal</keyword>
<sequence>MFLRSILTCLSLILPSHGAAQSIIAVGDSILAWNEDASIPAILSRELNRPVENRAVSGAEVSTGFWGGLRGFDIRKQLGADRPDILVMTGGGNDLGEACGCAQTCAQEVEVLITESGGGELGQFLNDVTTDGTHVVFLGYAKPPVGGNEFSGCVPYFETLATRVAQIPNVTFLSVDEVIDPMDISFYDEDRIHPSLKGSATIARLLADTIATVQTTP</sequence>